<dbReference type="Proteomes" id="UP000632273">
    <property type="component" value="Unassembled WGS sequence"/>
</dbReference>
<sequence length="373" mass="42241">MLQTALFDELPVLTPSPAAAPAPQPLTHSARVWLPKRVLFTPDALMEEFGQQMYERITAQGLPVEVLKSNRITGLRGADERETYRNAKNTLAVVKAPPSNFRLQPTPPSADWQMNLAEGCPAHCQYCYLAGSLQGPPVVRAYANLPELLRNTAQYEQPGRVTSFEVSCYTDVLGIEHLTGSLAECIRYYGTREGAQLRFVSKYNQVDSLLNLPHNGRTRARISLNAEQIARRMEGGTASVEARLQALRKLALPRELGGGGYPVGIILAPIMQIPNWREHYLGLLDRIAEVMDFPCDLTVEFITHRFTPGSKDVLMEWYPNTSLDFDEAKRAVKRNKFGGTKFVYQPEDMRSMKQFFYQEWQQRFPNAPIQYWT</sequence>
<dbReference type="CDD" id="cd01335">
    <property type="entry name" value="Radical_SAM"/>
    <property type="match status" value="1"/>
</dbReference>
<dbReference type="InterPro" id="IPR049539">
    <property type="entry name" value="SPL"/>
</dbReference>
<keyword evidence="2" id="KW-1185">Reference proteome</keyword>
<protein>
    <submittedName>
        <fullName evidence="1">Spore photoproduct lyase</fullName>
    </submittedName>
</protein>
<keyword evidence="1" id="KW-0456">Lyase</keyword>
<name>A0ABQ1U7E2_9BACT</name>
<dbReference type="GO" id="GO:0016829">
    <property type="term" value="F:lyase activity"/>
    <property type="evidence" value="ECO:0007669"/>
    <property type="project" value="UniProtKB-KW"/>
</dbReference>
<proteinExistence type="predicted"/>
<accession>A0ABQ1U7E2</accession>
<reference evidence="2" key="1">
    <citation type="journal article" date="2019" name="Int. J. Syst. Evol. Microbiol.">
        <title>The Global Catalogue of Microorganisms (GCM) 10K type strain sequencing project: providing services to taxonomists for standard genome sequencing and annotation.</title>
        <authorList>
            <consortium name="The Broad Institute Genomics Platform"/>
            <consortium name="The Broad Institute Genome Sequencing Center for Infectious Disease"/>
            <person name="Wu L."/>
            <person name="Ma J."/>
        </authorList>
    </citation>
    <scope>NUCLEOTIDE SEQUENCE [LARGE SCALE GENOMIC DNA]</scope>
    <source>
        <strain evidence="2">CGMCC 1.15197</strain>
    </source>
</reference>
<gene>
    <name evidence="1" type="ORF">GCM10011383_24030</name>
</gene>
<organism evidence="1 2">
    <name type="scientific">Hymenobacter cavernae</name>
    <dbReference type="NCBI Taxonomy" id="2044852"/>
    <lineage>
        <taxon>Bacteria</taxon>
        <taxon>Pseudomonadati</taxon>
        <taxon>Bacteroidota</taxon>
        <taxon>Cytophagia</taxon>
        <taxon>Cytophagales</taxon>
        <taxon>Hymenobacteraceae</taxon>
        <taxon>Hymenobacter</taxon>
    </lineage>
</organism>
<evidence type="ECO:0000313" key="2">
    <source>
        <dbReference type="Proteomes" id="UP000632273"/>
    </source>
</evidence>
<dbReference type="Pfam" id="PF20903">
    <property type="entry name" value="SPL"/>
    <property type="match status" value="1"/>
</dbReference>
<dbReference type="Gene3D" id="3.80.30.30">
    <property type="match status" value="1"/>
</dbReference>
<dbReference type="RefSeq" id="WP_373285564.1">
    <property type="nucleotide sequence ID" value="NZ_BMHT01000004.1"/>
</dbReference>
<evidence type="ECO:0000313" key="1">
    <source>
        <dbReference type="EMBL" id="GGF11989.1"/>
    </source>
</evidence>
<comment type="caution">
    <text evidence="1">The sequence shown here is derived from an EMBL/GenBank/DDBJ whole genome shotgun (WGS) entry which is preliminary data.</text>
</comment>
<dbReference type="PANTHER" id="PTHR37822:SF2">
    <property type="entry name" value="SPORE PHOTOPRODUCT LYASE"/>
    <property type="match status" value="1"/>
</dbReference>
<dbReference type="EMBL" id="BMHT01000004">
    <property type="protein sequence ID" value="GGF11989.1"/>
    <property type="molecule type" value="Genomic_DNA"/>
</dbReference>
<dbReference type="PANTHER" id="PTHR37822">
    <property type="entry name" value="SPORE PHOTOPRODUCT LYASE-RELATED"/>
    <property type="match status" value="1"/>
</dbReference>
<dbReference type="Gene3D" id="3.40.50.12110">
    <property type="match status" value="1"/>
</dbReference>